<dbReference type="Pfam" id="PF03401">
    <property type="entry name" value="TctC"/>
    <property type="match status" value="1"/>
</dbReference>
<evidence type="ECO:0000313" key="3">
    <source>
        <dbReference type="Proteomes" id="UP001139516"/>
    </source>
</evidence>
<proteinExistence type="inferred from homology"/>
<evidence type="ECO:0000256" key="1">
    <source>
        <dbReference type="ARBA" id="ARBA00006987"/>
    </source>
</evidence>
<gene>
    <name evidence="2" type="ORF">M0638_26320</name>
</gene>
<name>A0A9X2BZD0_9PROT</name>
<dbReference type="PIRSF" id="PIRSF017082">
    <property type="entry name" value="YflP"/>
    <property type="match status" value="1"/>
</dbReference>
<accession>A0A9X2BZD0</accession>
<dbReference type="CDD" id="cd07012">
    <property type="entry name" value="PBP2_Bug_TTT"/>
    <property type="match status" value="1"/>
</dbReference>
<dbReference type="InterPro" id="IPR042100">
    <property type="entry name" value="Bug_dom1"/>
</dbReference>
<sequence>MRADEAGMAGTGRVSRRTALGTLGLGTLGLGAPGLGLSSRALAQGQAAWPSRPVTLIVGFPPGGQTDFAARVIQPGLSAALGQPVVIDNRGGAGGNLGTEAVLRARPDGYTLLAGNSSPIAINPHTFPGMTINPLDLASIGLSLKSPMVLCVHPSVPARNVAELTAWIKAQSGGVDYGTPAAGSLSHCAMELFRSRIGGPPMENIPYRGSGPAIQDFIAGRFNLMFDGASVVAPFVKAGQLRALLVTGTERSPAFPDVPTATEQGLRDFVFYAWIGLFAPKGTPAEIIAKANAALNTAVRDPQARERVVSQGDDIGGGTPEEFAAMVRRDHAMWGEVVRANNITAG</sequence>
<dbReference type="PROSITE" id="PS51318">
    <property type="entry name" value="TAT"/>
    <property type="match status" value="1"/>
</dbReference>
<dbReference type="SUPFAM" id="SSF53850">
    <property type="entry name" value="Periplasmic binding protein-like II"/>
    <property type="match status" value="1"/>
</dbReference>
<organism evidence="2 3">
    <name type="scientific">Roseomonas acroporae</name>
    <dbReference type="NCBI Taxonomy" id="2937791"/>
    <lineage>
        <taxon>Bacteria</taxon>
        <taxon>Pseudomonadati</taxon>
        <taxon>Pseudomonadota</taxon>
        <taxon>Alphaproteobacteria</taxon>
        <taxon>Acetobacterales</taxon>
        <taxon>Roseomonadaceae</taxon>
        <taxon>Roseomonas</taxon>
    </lineage>
</organism>
<reference evidence="2" key="1">
    <citation type="submission" date="2022-04" db="EMBL/GenBank/DDBJ databases">
        <title>Roseomonas acroporae sp. nov., isolated from coral Acropora digitifera.</title>
        <authorList>
            <person name="Sun H."/>
        </authorList>
    </citation>
    <scope>NUCLEOTIDE SEQUENCE</scope>
    <source>
        <strain evidence="2">NAR14</strain>
    </source>
</reference>
<dbReference type="PANTHER" id="PTHR42928">
    <property type="entry name" value="TRICARBOXYLATE-BINDING PROTEIN"/>
    <property type="match status" value="1"/>
</dbReference>
<dbReference type="Proteomes" id="UP001139516">
    <property type="component" value="Unassembled WGS sequence"/>
</dbReference>
<protein>
    <submittedName>
        <fullName evidence="2">Tripartite tricarboxylate transporter substrate binding protein</fullName>
    </submittedName>
</protein>
<dbReference type="AlphaFoldDB" id="A0A9X2BZD0"/>
<comment type="caution">
    <text evidence="2">The sequence shown here is derived from an EMBL/GenBank/DDBJ whole genome shotgun (WGS) entry which is preliminary data.</text>
</comment>
<dbReference type="Gene3D" id="3.40.190.10">
    <property type="entry name" value="Periplasmic binding protein-like II"/>
    <property type="match status" value="1"/>
</dbReference>
<dbReference type="InterPro" id="IPR006311">
    <property type="entry name" value="TAT_signal"/>
</dbReference>
<dbReference type="EMBL" id="JALPRX010000155">
    <property type="protein sequence ID" value="MCK8787874.1"/>
    <property type="molecule type" value="Genomic_DNA"/>
</dbReference>
<dbReference type="PANTHER" id="PTHR42928:SF5">
    <property type="entry name" value="BLR1237 PROTEIN"/>
    <property type="match status" value="1"/>
</dbReference>
<evidence type="ECO:0000313" key="2">
    <source>
        <dbReference type="EMBL" id="MCK8787874.1"/>
    </source>
</evidence>
<dbReference type="RefSeq" id="WP_248669920.1">
    <property type="nucleotide sequence ID" value="NZ_JALPRX010000155.1"/>
</dbReference>
<dbReference type="InterPro" id="IPR005064">
    <property type="entry name" value="BUG"/>
</dbReference>
<keyword evidence="3" id="KW-1185">Reference proteome</keyword>
<dbReference type="Gene3D" id="3.40.190.150">
    <property type="entry name" value="Bordetella uptake gene, domain 1"/>
    <property type="match status" value="1"/>
</dbReference>
<comment type="similarity">
    <text evidence="1">Belongs to the UPF0065 (bug) family.</text>
</comment>